<keyword evidence="12" id="KW-1185">Reference proteome</keyword>
<dbReference type="GO" id="GO:0071555">
    <property type="term" value="P:cell wall organization"/>
    <property type="evidence" value="ECO:0007669"/>
    <property type="project" value="UniProtKB-KW"/>
</dbReference>
<dbReference type="InterPro" id="IPR000743">
    <property type="entry name" value="Glyco_hydro_28"/>
</dbReference>
<gene>
    <name evidence="11" type="ORF">RGQ29_002327</name>
</gene>
<evidence type="ECO:0000256" key="9">
    <source>
        <dbReference type="RuleBase" id="RU361169"/>
    </source>
</evidence>
<proteinExistence type="inferred from homology"/>
<evidence type="ECO:0000256" key="5">
    <source>
        <dbReference type="ARBA" id="ARBA00022801"/>
    </source>
</evidence>
<evidence type="ECO:0000256" key="8">
    <source>
        <dbReference type="PROSITE-ProRule" id="PRU10052"/>
    </source>
</evidence>
<dbReference type="AlphaFoldDB" id="A0AAN7E8R6"/>
<dbReference type="SMART" id="SM00710">
    <property type="entry name" value="PbH1"/>
    <property type="match status" value="6"/>
</dbReference>
<evidence type="ECO:0000256" key="3">
    <source>
        <dbReference type="ARBA" id="ARBA00022512"/>
    </source>
</evidence>
<accession>A0AAN7E8R6</accession>
<evidence type="ECO:0000313" key="12">
    <source>
        <dbReference type="Proteomes" id="UP001324115"/>
    </source>
</evidence>
<keyword evidence="3" id="KW-0134">Cell wall</keyword>
<sequence length="401" mass="43015">MILFHQPSSLSGQNKMATRLIVLSCIFLAFFQSSNAAYNVVSFGAKADGKTDSTLPFLRAWGSACNSVGSATIYVPRGTFLLKPIVFSGPCKSKIVFQIAGTLVAPSDYWSIGNSGNWILFNKVSWVSVNGGIIDAKGASYWACRRAGRSCPTGSSSISFMWSSNIVVNGLKSINSQLIHIAIVHCNDVVLRNVKITAPSTSLNTDGIHVQSSTGITISSSMIKTGDDCISIGQGSKNLWIDHIACGPGHGISIGSLGDNAYEDGVQNVTITSSVFTRTQNGVRIKSWARPSNGYARNIVFRNIIMRGVYNPIIIDQKYCPDNKGCPNQNSGVKISQVTYKNIRGTSASQVAMNFICSSSNPCNGIKLQNIRLTYNRRAATSFCANAAGFSNGVVIPRSCF</sequence>
<evidence type="ECO:0000256" key="10">
    <source>
        <dbReference type="SAM" id="SignalP"/>
    </source>
</evidence>
<evidence type="ECO:0000313" key="11">
    <source>
        <dbReference type="EMBL" id="KAK4566087.1"/>
    </source>
</evidence>
<comment type="subcellular location">
    <subcellularLocation>
        <location evidence="1">Secreted</location>
        <location evidence="1">Cell wall</location>
    </subcellularLocation>
</comment>
<dbReference type="PROSITE" id="PS00502">
    <property type="entry name" value="POLYGALACTURONASE"/>
    <property type="match status" value="1"/>
</dbReference>
<dbReference type="EMBL" id="JAXUIC010000010">
    <property type="protein sequence ID" value="KAK4566087.1"/>
    <property type="molecule type" value="Genomic_DNA"/>
</dbReference>
<dbReference type="InterPro" id="IPR006626">
    <property type="entry name" value="PbH1"/>
</dbReference>
<evidence type="ECO:0000256" key="7">
    <source>
        <dbReference type="ARBA" id="ARBA00023316"/>
    </source>
</evidence>
<dbReference type="Gene3D" id="2.160.20.10">
    <property type="entry name" value="Single-stranded right-handed beta-helix, Pectin lyase-like"/>
    <property type="match status" value="1"/>
</dbReference>
<dbReference type="GO" id="GO:0004650">
    <property type="term" value="F:polygalacturonase activity"/>
    <property type="evidence" value="ECO:0007669"/>
    <property type="project" value="InterPro"/>
</dbReference>
<organism evidence="11 12">
    <name type="scientific">Quercus rubra</name>
    <name type="common">Northern red oak</name>
    <name type="synonym">Quercus borealis</name>
    <dbReference type="NCBI Taxonomy" id="3512"/>
    <lineage>
        <taxon>Eukaryota</taxon>
        <taxon>Viridiplantae</taxon>
        <taxon>Streptophyta</taxon>
        <taxon>Embryophyta</taxon>
        <taxon>Tracheophyta</taxon>
        <taxon>Spermatophyta</taxon>
        <taxon>Magnoliopsida</taxon>
        <taxon>eudicotyledons</taxon>
        <taxon>Gunneridae</taxon>
        <taxon>Pentapetalae</taxon>
        <taxon>rosids</taxon>
        <taxon>fabids</taxon>
        <taxon>Fagales</taxon>
        <taxon>Fagaceae</taxon>
        <taxon>Quercus</taxon>
    </lineage>
</organism>
<protein>
    <recommendedName>
        <fullName evidence="13">Polygalacturonase</fullName>
    </recommendedName>
</protein>
<name>A0AAN7E8R6_QUERU</name>
<comment type="similarity">
    <text evidence="2 9">Belongs to the glycosyl hydrolase 28 family.</text>
</comment>
<dbReference type="InterPro" id="IPR012334">
    <property type="entry name" value="Pectin_lyas_fold"/>
</dbReference>
<feature type="chain" id="PRO_5042875331" description="Polygalacturonase" evidence="10">
    <location>
        <begin position="37"/>
        <end position="401"/>
    </location>
</feature>
<feature type="active site" evidence="8">
    <location>
        <position position="250"/>
    </location>
</feature>
<dbReference type="Pfam" id="PF00295">
    <property type="entry name" value="Glyco_hydro_28"/>
    <property type="match status" value="1"/>
</dbReference>
<keyword evidence="6 9" id="KW-0326">Glycosidase</keyword>
<keyword evidence="10" id="KW-0732">Signal</keyword>
<keyword evidence="7" id="KW-0961">Cell wall biogenesis/degradation</keyword>
<dbReference type="PANTHER" id="PTHR31375">
    <property type="match status" value="1"/>
</dbReference>
<reference evidence="11 12" key="1">
    <citation type="journal article" date="2023" name="G3 (Bethesda)">
        <title>A haplotype-resolved chromosome-scale genome for Quercus rubra L. provides insights into the genetics of adaptive traits for red oak species.</title>
        <authorList>
            <person name="Kapoor B."/>
            <person name="Jenkins J."/>
            <person name="Schmutz J."/>
            <person name="Zhebentyayeva T."/>
            <person name="Kuelheim C."/>
            <person name="Coggeshall M."/>
            <person name="Heim C."/>
            <person name="Lasky J.R."/>
            <person name="Leites L."/>
            <person name="Islam-Faridi N."/>
            <person name="Romero-Severson J."/>
            <person name="DeLeo V.L."/>
            <person name="Lucas S.M."/>
            <person name="Lazic D."/>
            <person name="Gailing O."/>
            <person name="Carlson J."/>
            <person name="Staton M."/>
        </authorList>
    </citation>
    <scope>NUCLEOTIDE SEQUENCE [LARGE SCALE GENOMIC DNA]</scope>
    <source>
        <strain evidence="11">Pseudo-F2</strain>
    </source>
</reference>
<keyword evidence="4" id="KW-0964">Secreted</keyword>
<evidence type="ECO:0000256" key="1">
    <source>
        <dbReference type="ARBA" id="ARBA00004191"/>
    </source>
</evidence>
<evidence type="ECO:0000256" key="2">
    <source>
        <dbReference type="ARBA" id="ARBA00008834"/>
    </source>
</evidence>
<dbReference type="Proteomes" id="UP001324115">
    <property type="component" value="Unassembled WGS sequence"/>
</dbReference>
<evidence type="ECO:0000256" key="6">
    <source>
        <dbReference type="ARBA" id="ARBA00023295"/>
    </source>
</evidence>
<dbReference type="FunFam" id="2.160.20.10:FF:000004">
    <property type="entry name" value="Pectin lyase-like superfamily protein"/>
    <property type="match status" value="1"/>
</dbReference>
<comment type="caution">
    <text evidence="11">The sequence shown here is derived from an EMBL/GenBank/DDBJ whole genome shotgun (WGS) entry which is preliminary data.</text>
</comment>
<dbReference type="GO" id="GO:0005975">
    <property type="term" value="P:carbohydrate metabolic process"/>
    <property type="evidence" value="ECO:0007669"/>
    <property type="project" value="InterPro"/>
</dbReference>
<keyword evidence="5 9" id="KW-0378">Hydrolase</keyword>
<evidence type="ECO:0000256" key="4">
    <source>
        <dbReference type="ARBA" id="ARBA00022525"/>
    </source>
</evidence>
<evidence type="ECO:0008006" key="13">
    <source>
        <dbReference type="Google" id="ProtNLM"/>
    </source>
</evidence>
<dbReference type="SUPFAM" id="SSF51126">
    <property type="entry name" value="Pectin lyase-like"/>
    <property type="match status" value="1"/>
</dbReference>
<feature type="signal peptide" evidence="10">
    <location>
        <begin position="1"/>
        <end position="36"/>
    </location>
</feature>
<dbReference type="InterPro" id="IPR011050">
    <property type="entry name" value="Pectin_lyase_fold/virulence"/>
</dbReference>